<evidence type="ECO:0000256" key="3">
    <source>
        <dbReference type="ARBA" id="ARBA00023136"/>
    </source>
</evidence>
<dbReference type="InterPro" id="IPR008962">
    <property type="entry name" value="PapD-like_sf"/>
</dbReference>
<name>A0A0K0F252_STRVS</name>
<dbReference type="Gene3D" id="1.10.287.90">
    <property type="match status" value="1"/>
</dbReference>
<evidence type="ECO:0000256" key="4">
    <source>
        <dbReference type="ARBA" id="ARBA00031389"/>
    </source>
</evidence>
<keyword evidence="7" id="KW-1185">Reference proteome</keyword>
<evidence type="ECO:0000256" key="2">
    <source>
        <dbReference type="ARBA" id="ARBA00022692"/>
    </source>
</evidence>
<accession>A0A0K0F252</accession>
<organism evidence="7 8">
    <name type="scientific">Strongyloides venezuelensis</name>
    <name type="common">Threadworm</name>
    <dbReference type="NCBI Taxonomy" id="75913"/>
    <lineage>
        <taxon>Eukaryota</taxon>
        <taxon>Metazoa</taxon>
        <taxon>Ecdysozoa</taxon>
        <taxon>Nematoda</taxon>
        <taxon>Chromadorea</taxon>
        <taxon>Rhabditida</taxon>
        <taxon>Tylenchina</taxon>
        <taxon>Panagrolaimomorpha</taxon>
        <taxon>Strongyloidoidea</taxon>
        <taxon>Strongyloididae</taxon>
        <taxon>Strongyloides</taxon>
    </lineage>
</organism>
<keyword evidence="5" id="KW-1133">Transmembrane helix</keyword>
<reference evidence="8" key="2">
    <citation type="submission" date="2015-08" db="UniProtKB">
        <authorList>
            <consortium name="WormBaseParasite"/>
        </authorList>
    </citation>
    <scope>IDENTIFICATION</scope>
</reference>
<dbReference type="AlphaFoldDB" id="A0A0K0F252"/>
<dbReference type="WBParaSite" id="SVE_0287800.1">
    <property type="protein sequence ID" value="SVE_0287800.1"/>
    <property type="gene ID" value="SVE_0287800"/>
</dbReference>
<dbReference type="Gene3D" id="2.60.40.10">
    <property type="entry name" value="Immunoglobulins"/>
    <property type="match status" value="1"/>
</dbReference>
<dbReference type="InterPro" id="IPR013783">
    <property type="entry name" value="Ig-like_fold"/>
</dbReference>
<keyword evidence="2 5" id="KW-0812">Transmembrane</keyword>
<comment type="subcellular location">
    <subcellularLocation>
        <location evidence="1">Membrane</location>
    </subcellularLocation>
</comment>
<dbReference type="InterPro" id="IPR000535">
    <property type="entry name" value="MSP_dom"/>
</dbReference>
<protein>
    <recommendedName>
        <fullName evidence="4">Cytochrome c oxidase polypeptide II</fullName>
    </recommendedName>
</protein>
<dbReference type="Proteomes" id="UP000035680">
    <property type="component" value="Unassembled WGS sequence"/>
</dbReference>
<keyword evidence="3 5" id="KW-0472">Membrane</keyword>
<evidence type="ECO:0000259" key="6">
    <source>
        <dbReference type="Pfam" id="PF00635"/>
    </source>
</evidence>
<evidence type="ECO:0000256" key="1">
    <source>
        <dbReference type="ARBA" id="ARBA00004370"/>
    </source>
</evidence>
<sequence length="231" mass="27322">MSHFNHSVVACVIIFTLFSVIFIMFLFRKKKKQKKRRINESSNLEIIDESKEFKRVSLSDYKTLNDKEKEQINSENIVKCPIKVTVKEDSLQISRDEESLNINECLNVNPDPVTINEKNNANIYLTNFNNSLWICFRIVASYPLNYVITHSMGFIGPQENKKIHIKFLSLPENQESVYCFAEEHAIMIQWFFLMESEITGSPKYFFMTQYRKSNWRSKVIRCTFLEKSKKQ</sequence>
<feature type="domain" description="MSP" evidence="6">
    <location>
        <begin position="107"/>
        <end position="193"/>
    </location>
</feature>
<dbReference type="SUPFAM" id="SSF49354">
    <property type="entry name" value="PapD-like"/>
    <property type="match status" value="1"/>
</dbReference>
<evidence type="ECO:0000256" key="5">
    <source>
        <dbReference type="SAM" id="Phobius"/>
    </source>
</evidence>
<dbReference type="Pfam" id="PF00635">
    <property type="entry name" value="Motile_Sperm"/>
    <property type="match status" value="1"/>
</dbReference>
<dbReference type="GO" id="GO:0016020">
    <property type="term" value="C:membrane"/>
    <property type="evidence" value="ECO:0007669"/>
    <property type="project" value="UniProtKB-SubCell"/>
</dbReference>
<evidence type="ECO:0000313" key="8">
    <source>
        <dbReference type="WBParaSite" id="SVE_0287800.1"/>
    </source>
</evidence>
<dbReference type="InterPro" id="IPR036257">
    <property type="entry name" value="Cyt_c_oxidase_su2_TM_sf"/>
</dbReference>
<evidence type="ECO:0000313" key="7">
    <source>
        <dbReference type="Proteomes" id="UP000035680"/>
    </source>
</evidence>
<reference evidence="7" key="1">
    <citation type="submission" date="2014-07" db="EMBL/GenBank/DDBJ databases">
        <authorList>
            <person name="Martin A.A"/>
            <person name="De Silva N."/>
        </authorList>
    </citation>
    <scope>NUCLEOTIDE SEQUENCE</scope>
</reference>
<proteinExistence type="predicted"/>
<feature type="transmembrane region" description="Helical" evidence="5">
    <location>
        <begin position="6"/>
        <end position="27"/>
    </location>
</feature>